<evidence type="ECO:0000313" key="3">
    <source>
        <dbReference type="Proteomes" id="UP000694930"/>
    </source>
</evidence>
<dbReference type="PANTHER" id="PTHR34482:SF48">
    <property type="entry name" value="GAG PROTEASE POLYPROTEIN"/>
    <property type="match status" value="1"/>
</dbReference>
<dbReference type="InterPro" id="IPR005162">
    <property type="entry name" value="Retrotrans_gag_dom"/>
</dbReference>
<dbReference type="RefSeq" id="XP_015075423.1">
    <property type="nucleotide sequence ID" value="XM_015219937.1"/>
</dbReference>
<gene>
    <name evidence="4" type="primary">LOC107019432</name>
</gene>
<feature type="region of interest" description="Disordered" evidence="1">
    <location>
        <begin position="233"/>
        <end position="290"/>
    </location>
</feature>
<feature type="compositionally biased region" description="Polar residues" evidence="1">
    <location>
        <begin position="189"/>
        <end position="208"/>
    </location>
</feature>
<dbReference type="GeneID" id="107019432"/>
<name>A0ABM1GST3_SOLPN</name>
<reference evidence="3" key="1">
    <citation type="journal article" date="2014" name="Nat. Genet.">
        <title>The genome of the stress-tolerant wild tomato species Solanum pennellii.</title>
        <authorList>
            <person name="Bolger A."/>
            <person name="Scossa F."/>
            <person name="Bolger M.E."/>
            <person name="Lanz C."/>
            <person name="Maumus F."/>
            <person name="Tohge T."/>
            <person name="Quesneville H."/>
            <person name="Alseekh S."/>
            <person name="Sorensen I."/>
            <person name="Lichtenstein G."/>
            <person name="Fich E.A."/>
            <person name="Conte M."/>
            <person name="Keller H."/>
            <person name="Schneeberger K."/>
            <person name="Schwacke R."/>
            <person name="Ofner I."/>
            <person name="Vrebalov J."/>
            <person name="Xu Y."/>
            <person name="Osorio S."/>
            <person name="Aflitos S.A."/>
            <person name="Schijlen E."/>
            <person name="Jimenez-Gomez J.M."/>
            <person name="Ryngajllo M."/>
            <person name="Kimura S."/>
            <person name="Kumar R."/>
            <person name="Koenig D."/>
            <person name="Headland L.R."/>
            <person name="Maloof J.N."/>
            <person name="Sinha N."/>
            <person name="van Ham R.C."/>
            <person name="Lankhorst R.K."/>
            <person name="Mao L."/>
            <person name="Vogel A."/>
            <person name="Arsova B."/>
            <person name="Panstruga R."/>
            <person name="Fei Z."/>
            <person name="Rose J.K."/>
            <person name="Zamir D."/>
            <person name="Carrari F."/>
            <person name="Giovannoni J.J."/>
            <person name="Weigel D."/>
            <person name="Usadel B."/>
            <person name="Fernie A.R."/>
        </authorList>
    </citation>
    <scope>NUCLEOTIDE SEQUENCE [LARGE SCALE GENOMIC DNA]</scope>
    <source>
        <strain evidence="3">cv. LA0716</strain>
    </source>
</reference>
<organism evidence="3 4">
    <name type="scientific">Solanum pennellii</name>
    <name type="common">Tomato</name>
    <name type="synonym">Lycopersicon pennellii</name>
    <dbReference type="NCBI Taxonomy" id="28526"/>
    <lineage>
        <taxon>Eukaryota</taxon>
        <taxon>Viridiplantae</taxon>
        <taxon>Streptophyta</taxon>
        <taxon>Embryophyta</taxon>
        <taxon>Tracheophyta</taxon>
        <taxon>Spermatophyta</taxon>
        <taxon>Magnoliopsida</taxon>
        <taxon>eudicotyledons</taxon>
        <taxon>Gunneridae</taxon>
        <taxon>Pentapetalae</taxon>
        <taxon>asterids</taxon>
        <taxon>lamiids</taxon>
        <taxon>Solanales</taxon>
        <taxon>Solanaceae</taxon>
        <taxon>Solanoideae</taxon>
        <taxon>Solaneae</taxon>
        <taxon>Solanum</taxon>
        <taxon>Solanum subgen. Lycopersicon</taxon>
    </lineage>
</organism>
<evidence type="ECO:0000256" key="1">
    <source>
        <dbReference type="SAM" id="MobiDB-lite"/>
    </source>
</evidence>
<dbReference type="PANTHER" id="PTHR34482">
    <property type="entry name" value="DNA DAMAGE-INDUCIBLE PROTEIN 1-LIKE"/>
    <property type="match status" value="1"/>
</dbReference>
<feature type="domain" description="Retrotransposon gag" evidence="2">
    <location>
        <begin position="38"/>
        <end position="134"/>
    </location>
</feature>
<evidence type="ECO:0000259" key="2">
    <source>
        <dbReference type="Pfam" id="PF03732"/>
    </source>
</evidence>
<dbReference type="Proteomes" id="UP000694930">
    <property type="component" value="Chromosome 5"/>
</dbReference>
<proteinExistence type="predicted"/>
<feature type="compositionally biased region" description="Gly residues" evidence="1">
    <location>
        <begin position="280"/>
        <end position="290"/>
    </location>
</feature>
<keyword evidence="3" id="KW-1185">Reference proteome</keyword>
<evidence type="ECO:0000313" key="4">
    <source>
        <dbReference type="RefSeq" id="XP_015075423.1"/>
    </source>
</evidence>
<sequence length="290" mass="32033">MDPPQFQGGKSEDAHEFLTTCRELLEVVGLAGSHGVRYATLQLRGPARDWWSTYLGVFPVGSPLVTWEQFASAFQDCFIPWSVREESRLRFESLRQDSLSVIEYEASFSQYSRNALAIIPNETERIRRFVRGLTFSIRSAVFWTSRQGASFQSIVSSTKEAELMEREEFGDPKRGGQTSRGSYRLGQGSYDSQQRPTGRSNYSGFSGSTQKFPGQRICFTCGDPDHLMLQCTFQRGRDGPRPNSSFQTRPPAPQGRGRGRVQSGGGDRVSSSGVSAQHSGGRGTTQAGGG</sequence>
<reference evidence="4" key="2">
    <citation type="submission" date="2025-08" db="UniProtKB">
        <authorList>
            <consortium name="RefSeq"/>
        </authorList>
    </citation>
    <scope>IDENTIFICATION</scope>
</reference>
<protein>
    <submittedName>
        <fullName evidence="4">Uncharacterized protein LOC107019432</fullName>
    </submittedName>
</protein>
<feature type="region of interest" description="Disordered" evidence="1">
    <location>
        <begin position="166"/>
        <end position="208"/>
    </location>
</feature>
<dbReference type="Pfam" id="PF03732">
    <property type="entry name" value="Retrotrans_gag"/>
    <property type="match status" value="1"/>
</dbReference>
<accession>A0ABM1GST3</accession>